<dbReference type="InterPro" id="IPR034210">
    <property type="entry name" value="CcO_II_C"/>
</dbReference>
<dbReference type="FunFam" id="2.60.40.420:FF:000001">
    <property type="entry name" value="Cytochrome c oxidase subunit 2"/>
    <property type="match status" value="1"/>
</dbReference>
<evidence type="ECO:0000256" key="5">
    <source>
        <dbReference type="ARBA" id="ARBA00022448"/>
    </source>
</evidence>
<dbReference type="Pfam" id="PF00116">
    <property type="entry name" value="COX2"/>
    <property type="match status" value="1"/>
</dbReference>
<comment type="similarity">
    <text evidence="2 18">Belongs to the cytochrome c oxidase subunit 2 family.</text>
</comment>
<keyword evidence="13 19" id="KW-1133">Transmembrane helix</keyword>
<evidence type="ECO:0000256" key="18">
    <source>
        <dbReference type="RuleBase" id="RU000457"/>
    </source>
</evidence>
<dbReference type="GO" id="GO:0004129">
    <property type="term" value="F:cytochrome-c oxidase activity"/>
    <property type="evidence" value="ECO:0007669"/>
    <property type="project" value="UniProtKB-EC"/>
</dbReference>
<keyword evidence="16 18" id="KW-0472">Membrane</keyword>
<reference evidence="22" key="1">
    <citation type="submission" date="2016-04" db="EMBL/GenBank/DDBJ databases">
        <title>Towards a higher-level phylogeny of ensiferan insects inferred from mitochondrial genome sequences.</title>
        <authorList>
            <person name="Zhou Z.J."/>
        </authorList>
    </citation>
    <scope>NUCLEOTIDE SEQUENCE</scope>
</reference>
<evidence type="ECO:0000256" key="1">
    <source>
        <dbReference type="ARBA" id="ARBA00004448"/>
    </source>
</evidence>
<dbReference type="InterPro" id="IPR002429">
    <property type="entry name" value="CcO_II-like_C"/>
</dbReference>
<feature type="domain" description="Cytochrome oxidase subunit II transmembrane region profile" evidence="21">
    <location>
        <begin position="1"/>
        <end position="91"/>
    </location>
</feature>
<evidence type="ECO:0000256" key="15">
    <source>
        <dbReference type="ARBA" id="ARBA00023128"/>
    </source>
</evidence>
<dbReference type="PROSITE" id="PS00078">
    <property type="entry name" value="COX2"/>
    <property type="match status" value="1"/>
</dbReference>
<dbReference type="SUPFAM" id="SSF49503">
    <property type="entry name" value="Cupredoxins"/>
    <property type="match status" value="1"/>
</dbReference>
<evidence type="ECO:0000256" key="3">
    <source>
        <dbReference type="ARBA" id="ARBA00011164"/>
    </source>
</evidence>
<gene>
    <name evidence="22" type="primary">COX2</name>
    <name evidence="22" type="synonym">COII</name>
</gene>
<dbReference type="CDD" id="cd13912">
    <property type="entry name" value="CcO_II_C"/>
    <property type="match status" value="1"/>
</dbReference>
<dbReference type="GO" id="GO:0042773">
    <property type="term" value="P:ATP synthesis coupled electron transport"/>
    <property type="evidence" value="ECO:0007669"/>
    <property type="project" value="TreeGrafter"/>
</dbReference>
<evidence type="ECO:0000256" key="2">
    <source>
        <dbReference type="ARBA" id="ARBA00007866"/>
    </source>
</evidence>
<dbReference type="InterPro" id="IPR011759">
    <property type="entry name" value="Cyt_c_oxidase_su2_TM_dom"/>
</dbReference>
<evidence type="ECO:0000256" key="7">
    <source>
        <dbReference type="ARBA" id="ARBA00022692"/>
    </source>
</evidence>
<evidence type="ECO:0000256" key="14">
    <source>
        <dbReference type="ARBA" id="ARBA00023008"/>
    </source>
</evidence>
<protein>
    <recommendedName>
        <fullName evidence="4 18">Cytochrome c oxidase subunit 2</fullName>
    </recommendedName>
</protein>
<dbReference type="GO" id="GO:0016491">
    <property type="term" value="F:oxidoreductase activity"/>
    <property type="evidence" value="ECO:0007669"/>
    <property type="project" value="InterPro"/>
</dbReference>
<comment type="subcellular location">
    <subcellularLocation>
        <location evidence="1 18">Mitochondrion inner membrane</location>
        <topology evidence="1 18">Multi-pass membrane protein</topology>
    </subcellularLocation>
</comment>
<sequence>MATWANLNLQNSASPLMEQLTFFHDHTLLILTMITIMVTYIMASLFWNKFNNRTLLEGQTIEVIWTILPAITLIFIALPSLRLLYLLDDSVDPAITIKTIGHQWYWSYEYMDFSNPYEFDSYMIPYNEMDNNGFRLLDVDNRTVLPMNLQIRILITAADVLHSWTVPALGVKVDATPGRLNQTNFFINRPGLFFGQCSEICGANHSFMPIVIESVKAESFISWIKNAMIS</sequence>
<evidence type="ECO:0000256" key="12">
    <source>
        <dbReference type="ARBA" id="ARBA00022982"/>
    </source>
</evidence>
<evidence type="ECO:0000259" key="20">
    <source>
        <dbReference type="PROSITE" id="PS50857"/>
    </source>
</evidence>
<dbReference type="PROSITE" id="PS50999">
    <property type="entry name" value="COX2_TM"/>
    <property type="match status" value="1"/>
</dbReference>
<dbReference type="InterPro" id="IPR014222">
    <property type="entry name" value="Cyt_c_oxidase_su2"/>
</dbReference>
<evidence type="ECO:0000256" key="16">
    <source>
        <dbReference type="ARBA" id="ARBA00023136"/>
    </source>
</evidence>
<dbReference type="PANTHER" id="PTHR22888">
    <property type="entry name" value="CYTOCHROME C OXIDASE, SUBUNIT II"/>
    <property type="match status" value="1"/>
</dbReference>
<organism evidence="22">
    <name type="scientific">Diestramima tibetensis</name>
    <dbReference type="NCBI Taxonomy" id="1945549"/>
    <lineage>
        <taxon>Eukaryota</taxon>
        <taxon>Metazoa</taxon>
        <taxon>Ecdysozoa</taxon>
        <taxon>Arthropoda</taxon>
        <taxon>Hexapoda</taxon>
        <taxon>Insecta</taxon>
        <taxon>Pterygota</taxon>
        <taxon>Neoptera</taxon>
        <taxon>Polyneoptera</taxon>
        <taxon>Orthoptera</taxon>
        <taxon>Ensifera</taxon>
        <taxon>Tettigoniidea</taxon>
        <taxon>Rhaphidophoroidea</taxon>
        <taxon>Rhaphidophoridae</taxon>
        <taxon>Aemodogryllinae</taxon>
        <taxon>Diestramima</taxon>
    </lineage>
</organism>
<proteinExistence type="inferred from homology"/>
<dbReference type="PANTHER" id="PTHR22888:SF9">
    <property type="entry name" value="CYTOCHROME C OXIDASE SUBUNIT 2"/>
    <property type="match status" value="1"/>
</dbReference>
<dbReference type="GO" id="GO:0005507">
    <property type="term" value="F:copper ion binding"/>
    <property type="evidence" value="ECO:0007669"/>
    <property type="project" value="InterPro"/>
</dbReference>
<dbReference type="AlphaFoldDB" id="A0A1Q1MQ02"/>
<dbReference type="GO" id="GO:0005743">
    <property type="term" value="C:mitochondrial inner membrane"/>
    <property type="evidence" value="ECO:0007669"/>
    <property type="project" value="UniProtKB-SubCell"/>
</dbReference>
<feature type="domain" description="Cytochrome oxidase subunit II copper A binding" evidence="20">
    <location>
        <begin position="92"/>
        <end position="226"/>
    </location>
</feature>
<evidence type="ECO:0000313" key="22">
    <source>
        <dbReference type="EMBL" id="AQM40176.1"/>
    </source>
</evidence>
<comment type="function">
    <text evidence="18">Component of the cytochrome c oxidase, the last enzyme in the mitochondrial electron transport chain which drives oxidative phosphorylation. The respiratory chain contains 3 multisubunit complexes succinate dehydrogenase (complex II, CII), ubiquinol-cytochrome c oxidoreductase (cytochrome b-c1 complex, complex III, CIII) and cytochrome c oxidase (complex IV, CIV), that cooperate to transfer electrons derived from NADH and succinate to molecular oxygen, creating an electrochemical gradient over the inner membrane that drives transmembrane transport and the ATP synthase. Cytochrome c oxidase is the component of the respiratory chain that catalyzes the reduction of oxygen to water. Electrons originating from reduced cytochrome c in the intermembrane space (IMS) are transferred via the dinuclear copper A center (CU(A)) of subunit 2 and heme A of subunit 1 to the active site in subunit 1, a binuclear center (BNC) formed by heme A3 and copper B (CU(B)). The BNC reduces molecular oxygen to 2 water molecules using 4 electrons from cytochrome c in the IMS and 4 protons from the mitochondrial matrix.</text>
</comment>
<comment type="catalytic activity">
    <reaction evidence="17">
        <text>4 Fe(II)-[cytochrome c] + O2 + 8 H(+)(in) = 4 Fe(III)-[cytochrome c] + 2 H2O + 4 H(+)(out)</text>
        <dbReference type="Rhea" id="RHEA:11436"/>
        <dbReference type="Rhea" id="RHEA-COMP:10350"/>
        <dbReference type="Rhea" id="RHEA-COMP:14399"/>
        <dbReference type="ChEBI" id="CHEBI:15377"/>
        <dbReference type="ChEBI" id="CHEBI:15378"/>
        <dbReference type="ChEBI" id="CHEBI:15379"/>
        <dbReference type="ChEBI" id="CHEBI:29033"/>
        <dbReference type="ChEBI" id="CHEBI:29034"/>
        <dbReference type="EC" id="7.1.1.9"/>
    </reaction>
    <physiologicalReaction direction="left-to-right" evidence="17">
        <dbReference type="Rhea" id="RHEA:11437"/>
    </physiologicalReaction>
</comment>
<evidence type="ECO:0000259" key="21">
    <source>
        <dbReference type="PROSITE" id="PS50999"/>
    </source>
</evidence>
<dbReference type="Pfam" id="PF02790">
    <property type="entry name" value="COX2_TM"/>
    <property type="match status" value="1"/>
</dbReference>
<dbReference type="InterPro" id="IPR045187">
    <property type="entry name" value="CcO_II"/>
</dbReference>
<keyword evidence="12 18" id="KW-0249">Electron transport</keyword>
<evidence type="ECO:0000256" key="19">
    <source>
        <dbReference type="SAM" id="Phobius"/>
    </source>
</evidence>
<keyword evidence="14 18" id="KW-0186">Copper</keyword>
<feature type="transmembrane region" description="Helical" evidence="19">
    <location>
        <begin position="67"/>
        <end position="87"/>
    </location>
</feature>
<keyword evidence="11" id="KW-1278">Translocase</keyword>
<dbReference type="SUPFAM" id="SSF81464">
    <property type="entry name" value="Cytochrome c oxidase subunit II-like, transmembrane region"/>
    <property type="match status" value="1"/>
</dbReference>
<name>A0A1Q1MQ02_9ORTH</name>
<dbReference type="InterPro" id="IPR001505">
    <property type="entry name" value="Copper_CuA"/>
</dbReference>
<dbReference type="EMBL" id="KX057740">
    <property type="protein sequence ID" value="AQM40176.1"/>
    <property type="molecule type" value="Genomic_DNA"/>
</dbReference>
<dbReference type="PROSITE" id="PS50857">
    <property type="entry name" value="COX2_CUA"/>
    <property type="match status" value="1"/>
</dbReference>
<keyword evidence="10" id="KW-0460">Magnesium</keyword>
<evidence type="ECO:0000256" key="4">
    <source>
        <dbReference type="ARBA" id="ARBA00015946"/>
    </source>
</evidence>
<dbReference type="Gene3D" id="2.60.40.420">
    <property type="entry name" value="Cupredoxins - blue copper proteins"/>
    <property type="match status" value="1"/>
</dbReference>
<evidence type="ECO:0000256" key="13">
    <source>
        <dbReference type="ARBA" id="ARBA00022989"/>
    </source>
</evidence>
<evidence type="ECO:0000256" key="10">
    <source>
        <dbReference type="ARBA" id="ARBA00022842"/>
    </source>
</evidence>
<keyword evidence="6 18" id="KW-0679">Respiratory chain</keyword>
<evidence type="ECO:0000256" key="11">
    <source>
        <dbReference type="ARBA" id="ARBA00022967"/>
    </source>
</evidence>
<keyword evidence="15 18" id="KW-0496">Mitochondrion</keyword>
<feature type="transmembrane region" description="Helical" evidence="19">
    <location>
        <begin position="27"/>
        <end position="47"/>
    </location>
</feature>
<dbReference type="PRINTS" id="PR01166">
    <property type="entry name" value="CYCOXIDASEII"/>
</dbReference>
<keyword evidence="8 18" id="KW-0479">Metal-binding</keyword>
<geneLocation type="mitochondrion" evidence="22"/>
<keyword evidence="7 18" id="KW-0812">Transmembrane</keyword>
<comment type="cofactor">
    <cofactor evidence="18">
        <name>Cu cation</name>
        <dbReference type="ChEBI" id="CHEBI:23378"/>
    </cofactor>
    <text evidence="18">Binds a copper A center.</text>
</comment>
<evidence type="ECO:0000256" key="8">
    <source>
        <dbReference type="ARBA" id="ARBA00022723"/>
    </source>
</evidence>
<accession>A0A1Q1MQ02</accession>
<evidence type="ECO:0000256" key="17">
    <source>
        <dbReference type="ARBA" id="ARBA00049512"/>
    </source>
</evidence>
<dbReference type="Gene3D" id="1.10.287.90">
    <property type="match status" value="1"/>
</dbReference>
<dbReference type="InterPro" id="IPR008972">
    <property type="entry name" value="Cupredoxin"/>
</dbReference>
<dbReference type="NCBIfam" id="TIGR02866">
    <property type="entry name" value="CoxB"/>
    <property type="match status" value="1"/>
</dbReference>
<keyword evidence="9 18" id="KW-0999">Mitochondrion inner membrane</keyword>
<evidence type="ECO:0000256" key="6">
    <source>
        <dbReference type="ARBA" id="ARBA00022660"/>
    </source>
</evidence>
<keyword evidence="5 18" id="KW-0813">Transport</keyword>
<comment type="subunit">
    <text evidence="3">Component of the cytochrome c oxidase (complex IV, CIV), a multisubunit enzyme composed of a catalytic core of 3 subunits and several supernumerary subunits. The complex exists as a monomer or a dimer and forms supercomplexes (SCs) in the inner mitochondrial membrane with ubiquinol-cytochrome c oxidoreductase (cytochrome b-c1 complex, complex III, CIII).</text>
</comment>
<evidence type="ECO:0000256" key="9">
    <source>
        <dbReference type="ARBA" id="ARBA00022792"/>
    </source>
</evidence>
<dbReference type="InterPro" id="IPR036257">
    <property type="entry name" value="Cyt_c_oxidase_su2_TM_sf"/>
</dbReference>